<gene>
    <name evidence="2" type="ORF">Vafri_9570</name>
</gene>
<organism evidence="2 3">
    <name type="scientific">Volvox africanus</name>
    <dbReference type="NCBI Taxonomy" id="51714"/>
    <lineage>
        <taxon>Eukaryota</taxon>
        <taxon>Viridiplantae</taxon>
        <taxon>Chlorophyta</taxon>
        <taxon>core chlorophytes</taxon>
        <taxon>Chlorophyceae</taxon>
        <taxon>CS clade</taxon>
        <taxon>Chlamydomonadales</taxon>
        <taxon>Volvocaceae</taxon>
        <taxon>Volvox</taxon>
    </lineage>
</organism>
<evidence type="ECO:0000313" key="2">
    <source>
        <dbReference type="EMBL" id="GIL54015.1"/>
    </source>
</evidence>
<evidence type="ECO:0000313" key="3">
    <source>
        <dbReference type="Proteomes" id="UP000747399"/>
    </source>
</evidence>
<dbReference type="InterPro" id="IPR036378">
    <property type="entry name" value="FAS1_dom_sf"/>
</dbReference>
<dbReference type="Pfam" id="PF02469">
    <property type="entry name" value="Fasciclin"/>
    <property type="match status" value="1"/>
</dbReference>
<feature type="non-terminal residue" evidence="2">
    <location>
        <position position="117"/>
    </location>
</feature>
<dbReference type="EMBL" id="BNCO01000016">
    <property type="protein sequence ID" value="GIL54015.1"/>
    <property type="molecule type" value="Genomic_DNA"/>
</dbReference>
<dbReference type="SUPFAM" id="SSF82153">
    <property type="entry name" value="FAS1 domain"/>
    <property type="match status" value="1"/>
</dbReference>
<dbReference type="Proteomes" id="UP000747399">
    <property type="component" value="Unassembled WGS sequence"/>
</dbReference>
<dbReference type="InterPro" id="IPR000782">
    <property type="entry name" value="FAS1_domain"/>
</dbReference>
<dbReference type="AlphaFoldDB" id="A0A8J4B5E8"/>
<sequence length="117" mass="12140">VNVAIEALNVTGVSELLTNETVATIFAPSDAAFASLAKRLDLAGGAPELLSNALAYNFTLLSIIPGKALRSTDLPVNQVVTAPSLLGPNLEIERTAGRAIRVRVEGSNNTAEVVKAD</sequence>
<protein>
    <recommendedName>
        <fullName evidence="1">FAS1 domain-containing protein</fullName>
    </recommendedName>
</protein>
<proteinExistence type="predicted"/>
<accession>A0A8J4B5E8</accession>
<feature type="domain" description="FAS1" evidence="1">
    <location>
        <begin position="1"/>
        <end position="117"/>
    </location>
</feature>
<dbReference type="PROSITE" id="PS50213">
    <property type="entry name" value="FAS1"/>
    <property type="match status" value="1"/>
</dbReference>
<reference evidence="2" key="1">
    <citation type="journal article" date="2021" name="Proc. Natl. Acad. Sci. U.S.A.">
        <title>Three genomes in the algal genus Volvox reveal the fate of a haploid sex-determining region after a transition to homothallism.</title>
        <authorList>
            <person name="Yamamoto K."/>
            <person name="Hamaji T."/>
            <person name="Kawai-Toyooka H."/>
            <person name="Matsuzaki R."/>
            <person name="Takahashi F."/>
            <person name="Nishimura Y."/>
            <person name="Kawachi M."/>
            <person name="Noguchi H."/>
            <person name="Minakuchi Y."/>
            <person name="Umen J.G."/>
            <person name="Toyoda A."/>
            <person name="Nozaki H."/>
        </authorList>
    </citation>
    <scope>NUCLEOTIDE SEQUENCE</scope>
    <source>
        <strain evidence="2">NIES-3780</strain>
    </source>
</reference>
<keyword evidence="3" id="KW-1185">Reference proteome</keyword>
<name>A0A8J4B5E8_9CHLO</name>
<comment type="caution">
    <text evidence="2">The sequence shown here is derived from an EMBL/GenBank/DDBJ whole genome shotgun (WGS) entry which is preliminary data.</text>
</comment>
<feature type="non-terminal residue" evidence="2">
    <location>
        <position position="1"/>
    </location>
</feature>
<dbReference type="Gene3D" id="2.30.180.10">
    <property type="entry name" value="FAS1 domain"/>
    <property type="match status" value="1"/>
</dbReference>
<evidence type="ECO:0000259" key="1">
    <source>
        <dbReference type="PROSITE" id="PS50213"/>
    </source>
</evidence>